<evidence type="ECO:0000256" key="1">
    <source>
        <dbReference type="SAM" id="Phobius"/>
    </source>
</evidence>
<keyword evidence="2" id="KW-0732">Signal</keyword>
<feature type="signal peptide" evidence="2">
    <location>
        <begin position="1"/>
        <end position="18"/>
    </location>
</feature>
<evidence type="ECO:0008006" key="5">
    <source>
        <dbReference type="Google" id="ProtNLM"/>
    </source>
</evidence>
<dbReference type="InterPro" id="IPR046619">
    <property type="entry name" value="DUF6732"/>
</dbReference>
<feature type="transmembrane region" description="Helical" evidence="1">
    <location>
        <begin position="28"/>
        <end position="47"/>
    </location>
</feature>
<accession>A0A238KAE2</accession>
<organism evidence="3 4">
    <name type="scientific">Octadecabacter ascidiaceicola</name>
    <dbReference type="NCBI Taxonomy" id="1655543"/>
    <lineage>
        <taxon>Bacteria</taxon>
        <taxon>Pseudomonadati</taxon>
        <taxon>Pseudomonadota</taxon>
        <taxon>Alphaproteobacteria</taxon>
        <taxon>Rhodobacterales</taxon>
        <taxon>Roseobacteraceae</taxon>
        <taxon>Octadecabacter</taxon>
    </lineage>
</organism>
<proteinExistence type="predicted"/>
<evidence type="ECO:0000256" key="2">
    <source>
        <dbReference type="SAM" id="SignalP"/>
    </source>
</evidence>
<dbReference type="AlphaFoldDB" id="A0A238KAE2"/>
<protein>
    <recommendedName>
        <fullName evidence="5">Gram-positive cocci surface proteins LPxTG domain-containing protein</fullName>
    </recommendedName>
</protein>
<evidence type="ECO:0000313" key="3">
    <source>
        <dbReference type="EMBL" id="SMX39848.1"/>
    </source>
</evidence>
<keyword evidence="1" id="KW-0472">Membrane</keyword>
<keyword evidence="1" id="KW-1133">Transmembrane helix</keyword>
<feature type="chain" id="PRO_5012986196" description="Gram-positive cocci surface proteins LPxTG domain-containing protein" evidence="2">
    <location>
        <begin position="19"/>
        <end position="72"/>
    </location>
</feature>
<dbReference type="EMBL" id="FXYD01000003">
    <property type="protein sequence ID" value="SMX39848.1"/>
    <property type="molecule type" value="Genomic_DNA"/>
</dbReference>
<reference evidence="4" key="1">
    <citation type="submission" date="2017-05" db="EMBL/GenBank/DDBJ databases">
        <authorList>
            <person name="Rodrigo-Torres L."/>
            <person name="Arahal R. D."/>
            <person name="Lucena T."/>
        </authorList>
    </citation>
    <scope>NUCLEOTIDE SEQUENCE [LARGE SCALE GENOMIC DNA]</scope>
    <source>
        <strain evidence="4">CECT 8868</strain>
    </source>
</reference>
<dbReference type="RefSeq" id="WP_093996548.1">
    <property type="nucleotide sequence ID" value="NZ_FXYD01000003.1"/>
</dbReference>
<name>A0A238KAE2_9RHOB</name>
<sequence length="72" mass="7413">MRLTLALFITFAASPAFAHIGHLADVGGHGHWIALGGIAIAGAIALLGGRKKANDAQVEDASEDHDEEEVPA</sequence>
<dbReference type="Pfam" id="PF20506">
    <property type="entry name" value="DUF6732"/>
    <property type="match status" value="1"/>
</dbReference>
<dbReference type="Proteomes" id="UP000203464">
    <property type="component" value="Unassembled WGS sequence"/>
</dbReference>
<gene>
    <name evidence="3" type="ORF">OCA8868_02162</name>
</gene>
<keyword evidence="1" id="KW-0812">Transmembrane</keyword>
<keyword evidence="4" id="KW-1185">Reference proteome</keyword>
<evidence type="ECO:0000313" key="4">
    <source>
        <dbReference type="Proteomes" id="UP000203464"/>
    </source>
</evidence>